<comment type="caution">
    <text evidence="3">The sequence shown here is derived from an EMBL/GenBank/DDBJ whole genome shotgun (WGS) entry which is preliminary data.</text>
</comment>
<feature type="transmembrane region" description="Helical" evidence="2">
    <location>
        <begin position="62"/>
        <end position="81"/>
    </location>
</feature>
<evidence type="ECO:0000256" key="2">
    <source>
        <dbReference type="SAM" id="Phobius"/>
    </source>
</evidence>
<protein>
    <submittedName>
        <fullName evidence="3">Uncharacterized protein</fullName>
    </submittedName>
</protein>
<feature type="region of interest" description="Disordered" evidence="1">
    <location>
        <begin position="162"/>
        <end position="185"/>
    </location>
</feature>
<gene>
    <name evidence="3" type="ORF">A7U60_g4633</name>
</gene>
<keyword evidence="2" id="KW-0812">Transmembrane</keyword>
<feature type="transmembrane region" description="Helical" evidence="2">
    <location>
        <begin position="133"/>
        <end position="152"/>
    </location>
</feature>
<keyword evidence="2" id="KW-1133">Transmembrane helix</keyword>
<sequence length="185" mass="20257">MYLGKLKVLVFLGALAVVQIGLGAWASREVALLDVHPYSGCIITVKGDSYFGCIITVKGNSYFVFLGALAVVQIGLGAWASREVALLDVHPYSGCIITVKDGSYFGVVYFIVMFSAKVVNLVVFWLVSRDLITINWTFNHTITVIMISRLFLNLRAAGSLTCRPSQPSVQQDMNDLSSPMKLDDL</sequence>
<feature type="compositionally biased region" description="Polar residues" evidence="1">
    <location>
        <begin position="162"/>
        <end position="177"/>
    </location>
</feature>
<dbReference type="AlphaFoldDB" id="A0A9Q5HY92"/>
<organism evidence="3 4">
    <name type="scientific">Sanghuangporus baumii</name>
    <name type="common">Phellinus baumii</name>
    <dbReference type="NCBI Taxonomy" id="108892"/>
    <lineage>
        <taxon>Eukaryota</taxon>
        <taxon>Fungi</taxon>
        <taxon>Dikarya</taxon>
        <taxon>Basidiomycota</taxon>
        <taxon>Agaricomycotina</taxon>
        <taxon>Agaricomycetes</taxon>
        <taxon>Hymenochaetales</taxon>
        <taxon>Hymenochaetaceae</taxon>
        <taxon>Sanghuangporus</taxon>
    </lineage>
</organism>
<evidence type="ECO:0000313" key="4">
    <source>
        <dbReference type="Proteomes" id="UP000757232"/>
    </source>
</evidence>
<keyword evidence="4" id="KW-1185">Reference proteome</keyword>
<name>A0A9Q5HY92_SANBA</name>
<proteinExistence type="predicted"/>
<feature type="transmembrane region" description="Helical" evidence="2">
    <location>
        <begin position="102"/>
        <end position="127"/>
    </location>
</feature>
<accession>A0A9Q5HY92</accession>
<dbReference type="EMBL" id="LNZH02000182">
    <property type="protein sequence ID" value="OCB88228.1"/>
    <property type="molecule type" value="Genomic_DNA"/>
</dbReference>
<dbReference type="Proteomes" id="UP000757232">
    <property type="component" value="Unassembled WGS sequence"/>
</dbReference>
<keyword evidence="2" id="KW-0472">Membrane</keyword>
<dbReference type="OrthoDB" id="2745134at2759"/>
<reference evidence="3" key="1">
    <citation type="submission" date="2016-06" db="EMBL/GenBank/DDBJ databases">
        <title>Draft Genome sequence of the fungus Inonotus baumii.</title>
        <authorList>
            <person name="Zhu H."/>
            <person name="Lin W."/>
        </authorList>
    </citation>
    <scope>NUCLEOTIDE SEQUENCE</scope>
    <source>
        <strain evidence="3">821</strain>
    </source>
</reference>
<evidence type="ECO:0000256" key="1">
    <source>
        <dbReference type="SAM" id="MobiDB-lite"/>
    </source>
</evidence>
<evidence type="ECO:0000313" key="3">
    <source>
        <dbReference type="EMBL" id="OCB88228.1"/>
    </source>
</evidence>